<feature type="non-terminal residue" evidence="3">
    <location>
        <position position="334"/>
    </location>
</feature>
<evidence type="ECO:0000313" key="4">
    <source>
        <dbReference type="Proteomes" id="UP001642484"/>
    </source>
</evidence>
<proteinExistence type="predicted"/>
<accession>A0ABP0LCF5</accession>
<name>A0ABP0LCF5_9DINO</name>
<comment type="caution">
    <text evidence="3">The sequence shown here is derived from an EMBL/GenBank/DDBJ whole genome shotgun (WGS) entry which is preliminary data.</text>
</comment>
<dbReference type="InterPro" id="IPR000387">
    <property type="entry name" value="Tyr_Pase_dom"/>
</dbReference>
<dbReference type="InterPro" id="IPR016130">
    <property type="entry name" value="Tyr_Pase_AS"/>
</dbReference>
<gene>
    <name evidence="3" type="ORF">CCMP2556_LOCUS20228</name>
</gene>
<feature type="compositionally biased region" description="Polar residues" evidence="1">
    <location>
        <begin position="214"/>
        <end position="226"/>
    </location>
</feature>
<dbReference type="Proteomes" id="UP001642484">
    <property type="component" value="Unassembled WGS sequence"/>
</dbReference>
<dbReference type="PROSITE" id="PS50056">
    <property type="entry name" value="TYR_PHOSPHATASE_2"/>
    <property type="match status" value="1"/>
</dbReference>
<organism evidence="3 4">
    <name type="scientific">Durusdinium trenchii</name>
    <dbReference type="NCBI Taxonomy" id="1381693"/>
    <lineage>
        <taxon>Eukaryota</taxon>
        <taxon>Sar</taxon>
        <taxon>Alveolata</taxon>
        <taxon>Dinophyceae</taxon>
        <taxon>Suessiales</taxon>
        <taxon>Symbiodiniaceae</taxon>
        <taxon>Durusdinium</taxon>
    </lineage>
</organism>
<evidence type="ECO:0000256" key="1">
    <source>
        <dbReference type="SAM" id="MobiDB-lite"/>
    </source>
</evidence>
<reference evidence="3 4" key="1">
    <citation type="submission" date="2024-02" db="EMBL/GenBank/DDBJ databases">
        <authorList>
            <person name="Chen Y."/>
            <person name="Shah S."/>
            <person name="Dougan E. K."/>
            <person name="Thang M."/>
            <person name="Chan C."/>
        </authorList>
    </citation>
    <scope>NUCLEOTIDE SEQUENCE [LARGE SCALE GENOMIC DNA]</scope>
</reference>
<dbReference type="SUPFAM" id="SSF52799">
    <property type="entry name" value="(Phosphotyrosine protein) phosphatases II"/>
    <property type="match status" value="1"/>
</dbReference>
<dbReference type="EMBL" id="CAXAMN010011783">
    <property type="protein sequence ID" value="CAK9036288.1"/>
    <property type="molecule type" value="Genomic_DNA"/>
</dbReference>
<dbReference type="CDD" id="cd14494">
    <property type="entry name" value="PTP_DSP_cys"/>
    <property type="match status" value="1"/>
</dbReference>
<dbReference type="Gene3D" id="3.90.190.10">
    <property type="entry name" value="Protein tyrosine phosphatase superfamily"/>
    <property type="match status" value="1"/>
</dbReference>
<keyword evidence="4" id="KW-1185">Reference proteome</keyword>
<dbReference type="PROSITE" id="PS00383">
    <property type="entry name" value="TYR_PHOSPHATASE_1"/>
    <property type="match status" value="1"/>
</dbReference>
<feature type="domain" description="Tyrosine specific protein phosphatases" evidence="2">
    <location>
        <begin position="74"/>
        <end position="132"/>
    </location>
</feature>
<dbReference type="InterPro" id="IPR029021">
    <property type="entry name" value="Prot-tyrosine_phosphatase-like"/>
</dbReference>
<protein>
    <recommendedName>
        <fullName evidence="2">Tyrosine specific protein phosphatases domain-containing protein</fullName>
    </recommendedName>
</protein>
<feature type="region of interest" description="Disordered" evidence="1">
    <location>
        <begin position="210"/>
        <end position="243"/>
    </location>
</feature>
<evidence type="ECO:0000259" key="2">
    <source>
        <dbReference type="PROSITE" id="PS50056"/>
    </source>
</evidence>
<sequence>MAEEPTMLMCAGTTWFLCGREAVEDSAWSPYQSDGGVLIATVGQDTKGYNYPPLPNWRKITLPCTYAGGTTRAHQWATVLEAVAWAVENRFPIVVHCNQGVHRSPLVMALLLGIHGGAESVDDALRQLAGMRQIWQGWTATNMLMKERSLHEAYSWAKVKLQEHKVVLATRRSSPSVPAASHDATASQGAAASQGAQCLVSKAAEASDSKAFEDSQTASTSAQVPRSRSPLAKPMAAKTLGGPSGTGIVAPRYKDHPAGPAVGEALQPPPQGAAVNQQAMPAPWPIPPGRRRMLAPHLWQQGNCCSICPRTKNGNLPEITGEHLSSVKHCRNME</sequence>
<evidence type="ECO:0000313" key="3">
    <source>
        <dbReference type="EMBL" id="CAK9036288.1"/>
    </source>
</evidence>